<name>K7R9L4_9CAUD</name>
<dbReference type="RefSeq" id="YP_007112510.1">
    <property type="nucleotide sequence ID" value="NC_019722.1"/>
</dbReference>
<evidence type="ECO:0000313" key="1">
    <source>
        <dbReference type="EMBL" id="AFV81373.1"/>
    </source>
</evidence>
<keyword evidence="2" id="KW-1185">Reference proteome</keyword>
<sequence length="203" mass="22966">MNKKKVAWQVREDSEGHCCIVFHHHGLAARREGAGELGEDFECVECSRAPQFDQFSELGKVPPMALLEAGWWFECNHCGHQVMDDDGRDEDENTPLDKVVVIGEAVYCNQACKESHDKEKADRESAFQKFKESVQSKRPDLTFTDFQGGWPWITMVAKFTFPGSKYGGSARDQDGNGEISWHIANGDLEAWSKYEESRQGEEA</sequence>
<reference evidence="1" key="1">
    <citation type="journal article" date="2012" name="J. Virol.">
        <title>Complete Genome Sequence of Vibrio parahaemolyticus Bacteriophage vB_VpaM_MAR.</title>
        <authorList>
            <person name="Alanis Villa A."/>
            <person name="Kropinski A.M."/>
            <person name="Abbasifar R."/>
            <person name="Griffiths M.W."/>
        </authorList>
    </citation>
    <scope>NUCLEOTIDE SEQUENCE [LARGE SCALE GENOMIC DNA]</scope>
</reference>
<protein>
    <submittedName>
        <fullName evidence="1">Uncharacterized protein</fullName>
    </submittedName>
</protein>
<evidence type="ECO:0000313" key="2">
    <source>
        <dbReference type="Proteomes" id="UP000009370"/>
    </source>
</evidence>
<dbReference type="GeneID" id="14182470"/>
<dbReference type="EMBL" id="JX556417">
    <property type="protein sequence ID" value="AFV81373.1"/>
    <property type="molecule type" value="Genomic_DNA"/>
</dbReference>
<dbReference type="Proteomes" id="UP000009370">
    <property type="component" value="Segment"/>
</dbReference>
<organism evidence="1 2">
    <name type="scientific">Vibrio phage vB_VpaM_MAR</name>
    <dbReference type="NCBI Taxonomy" id="1229754"/>
    <lineage>
        <taxon>Viruses</taxon>
        <taxon>Duplodnaviria</taxon>
        <taxon>Heunggongvirae</taxon>
        <taxon>Uroviricota</taxon>
        <taxon>Caudoviricetes</taxon>
        <taxon>Vhmlvirus</taxon>
        <taxon>Vhmlvirus mar</taxon>
    </lineage>
</organism>
<dbReference type="OrthoDB" id="24023at10239"/>
<proteinExistence type="predicted"/>
<accession>K7R9L4</accession>
<gene>
    <name evidence="1" type="ORF">MAR_35</name>
</gene>
<dbReference type="KEGG" id="vg:14182470"/>